<dbReference type="InterPro" id="IPR049704">
    <property type="entry name" value="Aminotrans_3_PPA_site"/>
</dbReference>
<feature type="binding site" evidence="5">
    <location>
        <position position="160"/>
    </location>
    <ligand>
        <name>pyridoxal 5'-phosphate</name>
        <dbReference type="ChEBI" id="CHEBI:597326"/>
    </ligand>
</feature>
<feature type="binding site" evidence="5">
    <location>
        <begin position="131"/>
        <end position="132"/>
    </location>
    <ligand>
        <name>pyridoxal 5'-phosphate</name>
        <dbReference type="ChEBI" id="CHEBI:597326"/>
    </ligand>
</feature>
<feature type="region of interest" description="Disordered" evidence="6">
    <location>
        <begin position="1"/>
        <end position="21"/>
    </location>
</feature>
<feature type="binding site" evidence="5">
    <location>
        <position position="306"/>
    </location>
    <ligand>
        <name>pyridoxal 5'-phosphate</name>
        <dbReference type="ChEBI" id="CHEBI:597326"/>
    </ligand>
</feature>
<dbReference type="InterPro" id="IPR015421">
    <property type="entry name" value="PyrdxlP-dep_Trfase_major"/>
</dbReference>
<dbReference type="Pfam" id="PF00202">
    <property type="entry name" value="Aminotran_3"/>
    <property type="match status" value="1"/>
</dbReference>
<evidence type="ECO:0000256" key="2">
    <source>
        <dbReference type="ARBA" id="ARBA00022605"/>
    </source>
</evidence>
<dbReference type="Proteomes" id="UP001164305">
    <property type="component" value="Chromosome"/>
</dbReference>
<keyword evidence="3 5" id="KW-0808">Transferase</keyword>
<dbReference type="SUPFAM" id="SSF53383">
    <property type="entry name" value="PLP-dependent transferases"/>
    <property type="match status" value="1"/>
</dbReference>
<reference evidence="7" key="1">
    <citation type="submission" date="2022-10" db="EMBL/GenBank/DDBJ databases">
        <title>Whole-Genome Sequencing of Brachybacterium huguangmaarense BRM-3, Isolated from Betula schmidtii.</title>
        <authorList>
            <person name="Haam D."/>
        </authorList>
    </citation>
    <scope>NUCLEOTIDE SEQUENCE</scope>
    <source>
        <strain evidence="7">BRM-3</strain>
    </source>
</reference>
<evidence type="ECO:0000256" key="1">
    <source>
        <dbReference type="ARBA" id="ARBA00022576"/>
    </source>
</evidence>
<gene>
    <name evidence="5" type="primary">argD</name>
    <name evidence="7" type="ORF">BRM3_08065</name>
</gene>
<keyword evidence="5" id="KW-0963">Cytoplasm</keyword>
<evidence type="ECO:0000313" key="7">
    <source>
        <dbReference type="EMBL" id="UYG15606.1"/>
    </source>
</evidence>
<keyword evidence="4 5" id="KW-0663">Pyridoxal phosphate</keyword>
<dbReference type="InterPro" id="IPR050103">
    <property type="entry name" value="Class-III_PLP-dep_AT"/>
</dbReference>
<feature type="binding site" evidence="5">
    <location>
        <position position="163"/>
    </location>
    <ligand>
        <name>N(2)-acetyl-L-ornithine</name>
        <dbReference type="ChEBI" id="CHEBI:57805"/>
    </ligand>
</feature>
<feature type="binding site" evidence="5">
    <location>
        <begin position="246"/>
        <end position="249"/>
    </location>
    <ligand>
        <name>pyridoxal 5'-phosphate</name>
        <dbReference type="ChEBI" id="CHEBI:597326"/>
    </ligand>
</feature>
<keyword evidence="5" id="KW-0055">Arginine biosynthesis</keyword>
<comment type="miscellaneous">
    <text evidence="5">May also have succinyldiaminopimelate aminotransferase activity, thus carrying out the corresponding step in lysine biosynthesis.</text>
</comment>
<dbReference type="NCBIfam" id="NF002874">
    <property type="entry name" value="PRK03244.1"/>
    <property type="match status" value="1"/>
</dbReference>
<dbReference type="RefSeq" id="WP_263592820.1">
    <property type="nucleotide sequence ID" value="NZ_CP107020.1"/>
</dbReference>
<dbReference type="EMBL" id="CP107020">
    <property type="protein sequence ID" value="UYG15606.1"/>
    <property type="molecule type" value="Genomic_DNA"/>
</dbReference>
<comment type="subunit">
    <text evidence="5">Homodimer.</text>
</comment>
<keyword evidence="8" id="KW-1185">Reference proteome</keyword>
<comment type="pathway">
    <text evidence="5">Amino-acid biosynthesis; L-arginine biosynthesis; N(2)-acetyl-L-ornithine from L-glutamate: step 4/4.</text>
</comment>
<comment type="similarity">
    <text evidence="5">Belongs to the class-III pyridoxal-phosphate-dependent aminotransferase family. ArgD subfamily.</text>
</comment>
<evidence type="ECO:0000313" key="8">
    <source>
        <dbReference type="Proteomes" id="UP001164305"/>
    </source>
</evidence>
<dbReference type="PIRSF" id="PIRSF000521">
    <property type="entry name" value="Transaminase_4ab_Lys_Orn"/>
    <property type="match status" value="1"/>
</dbReference>
<comment type="cofactor">
    <cofactor evidence="5">
        <name>pyridoxal 5'-phosphate</name>
        <dbReference type="ChEBI" id="CHEBI:597326"/>
    </cofactor>
    <text evidence="5">Binds 1 pyridoxal phosphate per subunit.</text>
</comment>
<keyword evidence="1 5" id="KW-0032">Aminotransferase</keyword>
<dbReference type="PANTHER" id="PTHR11986">
    <property type="entry name" value="AMINOTRANSFERASE CLASS III"/>
    <property type="match status" value="1"/>
</dbReference>
<dbReference type="InterPro" id="IPR005814">
    <property type="entry name" value="Aminotrans_3"/>
</dbReference>
<dbReference type="Gene3D" id="3.90.1150.10">
    <property type="entry name" value="Aspartate Aminotransferase, domain 1"/>
    <property type="match status" value="1"/>
</dbReference>
<dbReference type="CDD" id="cd00610">
    <property type="entry name" value="OAT_like"/>
    <property type="match status" value="1"/>
</dbReference>
<evidence type="ECO:0000256" key="3">
    <source>
        <dbReference type="ARBA" id="ARBA00022679"/>
    </source>
</evidence>
<comment type="catalytic activity">
    <reaction evidence="5">
        <text>N(2)-acetyl-L-ornithine + 2-oxoglutarate = N-acetyl-L-glutamate 5-semialdehyde + L-glutamate</text>
        <dbReference type="Rhea" id="RHEA:18049"/>
        <dbReference type="ChEBI" id="CHEBI:16810"/>
        <dbReference type="ChEBI" id="CHEBI:29123"/>
        <dbReference type="ChEBI" id="CHEBI:29985"/>
        <dbReference type="ChEBI" id="CHEBI:57805"/>
        <dbReference type="EC" id="2.6.1.11"/>
    </reaction>
</comment>
<dbReference type="PANTHER" id="PTHR11986:SF79">
    <property type="entry name" value="ACETYLORNITHINE AMINOTRANSFERASE, MITOCHONDRIAL"/>
    <property type="match status" value="1"/>
</dbReference>
<dbReference type="PROSITE" id="PS00600">
    <property type="entry name" value="AA_TRANSFER_CLASS_3"/>
    <property type="match status" value="1"/>
</dbReference>
<dbReference type="Gene3D" id="3.40.640.10">
    <property type="entry name" value="Type I PLP-dependent aspartate aminotransferase-like (Major domain)"/>
    <property type="match status" value="1"/>
</dbReference>
<dbReference type="EC" id="2.6.1.11" evidence="5"/>
<feature type="binding site" evidence="5">
    <location>
        <position position="305"/>
    </location>
    <ligand>
        <name>N(2)-acetyl-L-ornithine</name>
        <dbReference type="ChEBI" id="CHEBI:57805"/>
    </ligand>
</feature>
<accession>A0ABY6FXF1</accession>
<organism evidence="7 8">
    <name type="scientific">Brachybacterium huguangmaarense</name>
    <dbReference type="NCBI Taxonomy" id="1652028"/>
    <lineage>
        <taxon>Bacteria</taxon>
        <taxon>Bacillati</taxon>
        <taxon>Actinomycetota</taxon>
        <taxon>Actinomycetes</taxon>
        <taxon>Micrococcales</taxon>
        <taxon>Dermabacteraceae</taxon>
        <taxon>Brachybacterium</taxon>
    </lineage>
</organism>
<sequence>MSDLSEQAPGDAQARSATGAGAWTRQGDLAERYADAMIPVFGAPQRVLVRGEGPYVWDDQGRKYLDLLGGIAVNALGHGHPALVQALVKQGESLAHVSNFFATAPQIELAETLLALAHAPAGSGVFFANSGTEANEAAFKLARRHGGADRPRILALENSFHGRTMGALALTSKAAYREPFEPLPGGVEFLEPEDEDALARALAPGDVAAMFAEPIQGEAGVRPLSPDYLRALRRETARTGTLLILDEVQSGIARTGRWFAHQAVEGVVPDAMTLAKGLGGGFPLGALVAFGPEVRGLLTAGQHGTTFGGNPLGAAVSLSVLGTIAEEGLADHAREVGAAFAAEVMALHDPRITEVRGAGLLLGIGLTEPVAPQLAAAALDAGFIVNAPNPTTIRLAPPLIVTGEQLATFTVALGPLLDQVAPTPDRRPTGADPAGEH</sequence>
<evidence type="ECO:0000256" key="4">
    <source>
        <dbReference type="ARBA" id="ARBA00022898"/>
    </source>
</evidence>
<name>A0ABY6FXF1_9MICO</name>
<dbReference type="InterPro" id="IPR004636">
    <property type="entry name" value="AcOrn/SuccOrn_fam"/>
</dbReference>
<evidence type="ECO:0000256" key="5">
    <source>
        <dbReference type="HAMAP-Rule" id="MF_01107"/>
    </source>
</evidence>
<evidence type="ECO:0000256" key="6">
    <source>
        <dbReference type="SAM" id="MobiDB-lite"/>
    </source>
</evidence>
<dbReference type="InterPro" id="IPR015422">
    <property type="entry name" value="PyrdxlP-dep_Trfase_small"/>
</dbReference>
<protein>
    <recommendedName>
        <fullName evidence="5">Acetylornithine aminotransferase</fullName>
        <shortName evidence="5">ACOAT</shortName>
        <ecNumber evidence="5">2.6.1.11</ecNumber>
    </recommendedName>
</protein>
<dbReference type="InterPro" id="IPR015424">
    <property type="entry name" value="PyrdxlP-dep_Trfase"/>
</dbReference>
<comment type="subcellular location">
    <subcellularLocation>
        <location evidence="5">Cytoplasm</location>
    </subcellularLocation>
</comment>
<proteinExistence type="inferred from homology"/>
<dbReference type="GO" id="GO:0003992">
    <property type="term" value="F:N2-acetyl-L-ornithine:2-oxoglutarate 5-aminotransferase activity"/>
    <property type="evidence" value="ECO:0007669"/>
    <property type="project" value="UniProtKB-EC"/>
</dbReference>
<dbReference type="HAMAP" id="MF_01107">
    <property type="entry name" value="ArgD_aminotrans_3"/>
    <property type="match status" value="1"/>
</dbReference>
<keyword evidence="2 5" id="KW-0028">Amino-acid biosynthesis</keyword>
<feature type="modified residue" description="N6-(pyridoxal phosphate)lysine" evidence="5">
    <location>
        <position position="276"/>
    </location>
</feature>